<keyword evidence="3" id="KW-1185">Reference proteome</keyword>
<dbReference type="SUPFAM" id="SSF55729">
    <property type="entry name" value="Acyl-CoA N-acyltransferases (Nat)"/>
    <property type="match status" value="1"/>
</dbReference>
<name>A0ABM9A2Z2_9VIBR</name>
<dbReference type="InterPro" id="IPR000182">
    <property type="entry name" value="GNAT_dom"/>
</dbReference>
<dbReference type="Proteomes" id="UP000838748">
    <property type="component" value="Unassembled WGS sequence"/>
</dbReference>
<organism evidence="2 3">
    <name type="scientific">Vibrio marisflavi CECT 7928</name>
    <dbReference type="NCBI Taxonomy" id="634439"/>
    <lineage>
        <taxon>Bacteria</taxon>
        <taxon>Pseudomonadati</taxon>
        <taxon>Pseudomonadota</taxon>
        <taxon>Gammaproteobacteria</taxon>
        <taxon>Vibrionales</taxon>
        <taxon>Vibrionaceae</taxon>
        <taxon>Vibrio</taxon>
    </lineage>
</organism>
<sequence>MLIRAESLGDILAIDKLLKSTFDTEAEADLVMRLRENGHLTLSLVASTDDGEVIGHVMFSPVLVQEQDLGWQGLAPVSVREDYRNQGIAAKLIQEGFASLREFGYPVCVVLGDPKYYARFGFESAQQHDFHSQWELPEGIFQITDLVEGASKDHHGLIRYCPEFDQV</sequence>
<reference evidence="2" key="1">
    <citation type="submission" date="2021-11" db="EMBL/GenBank/DDBJ databases">
        <authorList>
            <person name="Rodrigo-Torres L."/>
            <person name="Arahal R. D."/>
            <person name="Lucena T."/>
        </authorList>
    </citation>
    <scope>NUCLEOTIDE SEQUENCE</scope>
    <source>
        <strain evidence="2">CECT 7928</strain>
    </source>
</reference>
<evidence type="ECO:0000313" key="2">
    <source>
        <dbReference type="EMBL" id="CAH0538784.1"/>
    </source>
</evidence>
<dbReference type="Pfam" id="PF13527">
    <property type="entry name" value="Acetyltransf_9"/>
    <property type="match status" value="1"/>
</dbReference>
<feature type="domain" description="N-acetyltransferase" evidence="1">
    <location>
        <begin position="1"/>
        <end position="143"/>
    </location>
</feature>
<accession>A0ABM9A2Z2</accession>
<comment type="caution">
    <text evidence="2">The sequence shown here is derived from an EMBL/GenBank/DDBJ whole genome shotgun (WGS) entry which is preliminary data.</text>
</comment>
<dbReference type="CDD" id="cd04301">
    <property type="entry name" value="NAT_SF"/>
    <property type="match status" value="1"/>
</dbReference>
<dbReference type="Gene3D" id="3.40.630.30">
    <property type="match status" value="1"/>
</dbReference>
<protein>
    <recommendedName>
        <fullName evidence="1">N-acetyltransferase domain-containing protein</fullName>
    </recommendedName>
</protein>
<gene>
    <name evidence="2" type="ORF">VMF7928_01664</name>
</gene>
<dbReference type="RefSeq" id="WP_237363533.1">
    <property type="nucleotide sequence ID" value="NZ_CAKLDM010000002.1"/>
</dbReference>
<evidence type="ECO:0000313" key="3">
    <source>
        <dbReference type="Proteomes" id="UP000838748"/>
    </source>
</evidence>
<dbReference type="EMBL" id="CAKLDM010000002">
    <property type="protein sequence ID" value="CAH0538784.1"/>
    <property type="molecule type" value="Genomic_DNA"/>
</dbReference>
<proteinExistence type="predicted"/>
<evidence type="ECO:0000259" key="1">
    <source>
        <dbReference type="PROSITE" id="PS51186"/>
    </source>
</evidence>
<dbReference type="InterPro" id="IPR016181">
    <property type="entry name" value="Acyl_CoA_acyltransferase"/>
</dbReference>
<dbReference type="PROSITE" id="PS51186">
    <property type="entry name" value="GNAT"/>
    <property type="match status" value="1"/>
</dbReference>